<proteinExistence type="inferred from homology"/>
<dbReference type="Pfam" id="PF01074">
    <property type="entry name" value="Glyco_hydro_38N"/>
    <property type="match status" value="1"/>
</dbReference>
<evidence type="ECO:0000259" key="3">
    <source>
        <dbReference type="Pfam" id="PF07748"/>
    </source>
</evidence>
<evidence type="ECO:0000259" key="2">
    <source>
        <dbReference type="Pfam" id="PF01074"/>
    </source>
</evidence>
<keyword evidence="4" id="KW-0378">Hydrolase</keyword>
<feature type="domain" description="Glycosyl hydrolase family 38 C-terminal" evidence="3">
    <location>
        <begin position="486"/>
        <end position="682"/>
    </location>
</feature>
<dbReference type="GO" id="GO:0009313">
    <property type="term" value="P:oligosaccharide catabolic process"/>
    <property type="evidence" value="ECO:0007669"/>
    <property type="project" value="TreeGrafter"/>
</dbReference>
<dbReference type="PANTHER" id="PTHR46017">
    <property type="entry name" value="ALPHA-MANNOSIDASE 2C1"/>
    <property type="match status" value="1"/>
</dbReference>
<comment type="similarity">
    <text evidence="1">Belongs to the glycosyl hydrolase 38 family.</text>
</comment>
<accession>A0AAJ2IU60</accession>
<dbReference type="InterPro" id="IPR011682">
    <property type="entry name" value="Glyco_hydro_38_C"/>
</dbReference>
<dbReference type="InterPro" id="IPR011013">
    <property type="entry name" value="Gal_mutarotase_sf_dom"/>
</dbReference>
<feature type="domain" description="Glycoside hydrolase family 38 N-terminal" evidence="2">
    <location>
        <begin position="5"/>
        <end position="257"/>
    </location>
</feature>
<dbReference type="AlphaFoldDB" id="A0AAJ2IU60"/>
<evidence type="ECO:0000256" key="1">
    <source>
        <dbReference type="ARBA" id="ARBA00009792"/>
    </source>
</evidence>
<comment type="caution">
    <text evidence="4">The sequence shown here is derived from an EMBL/GenBank/DDBJ whole genome shotgun (WGS) entry which is preliminary data.</text>
</comment>
<name>A0AAJ2IU60_9LACT</name>
<dbReference type="Gene3D" id="1.20.1270.50">
    <property type="entry name" value="Glycoside hydrolase family 38, central domain"/>
    <property type="match status" value="1"/>
</dbReference>
<dbReference type="InterPro" id="IPR011330">
    <property type="entry name" value="Glyco_hydro/deAcase_b/a-brl"/>
</dbReference>
<dbReference type="Gene3D" id="3.20.110.10">
    <property type="entry name" value="Glycoside hydrolase 38, N terminal domain"/>
    <property type="match status" value="1"/>
</dbReference>
<dbReference type="PANTHER" id="PTHR46017:SF2">
    <property type="entry name" value="MANNOSYLGLYCERATE HYDROLASE"/>
    <property type="match status" value="1"/>
</dbReference>
<protein>
    <submittedName>
        <fullName evidence="4">Glycoside hydrolase family 38 C-terminal domain-containing protein</fullName>
    </submittedName>
</protein>
<reference evidence="4" key="1">
    <citation type="submission" date="2023-03" db="EMBL/GenBank/DDBJ databases">
        <authorList>
            <person name="Shen W."/>
            <person name="Cai J."/>
        </authorList>
    </citation>
    <scope>NUCLEOTIDE SEQUENCE</scope>
    <source>
        <strain evidence="4">Y3</strain>
    </source>
</reference>
<evidence type="ECO:0000313" key="4">
    <source>
        <dbReference type="EMBL" id="MDT2665661.1"/>
    </source>
</evidence>
<dbReference type="InterPro" id="IPR000602">
    <property type="entry name" value="Glyco_hydro_38_N"/>
</dbReference>
<dbReference type="SUPFAM" id="SSF88713">
    <property type="entry name" value="Glycoside hydrolase/deacetylase"/>
    <property type="match status" value="1"/>
</dbReference>
<dbReference type="GO" id="GO:0006013">
    <property type="term" value="P:mannose metabolic process"/>
    <property type="evidence" value="ECO:0007669"/>
    <property type="project" value="InterPro"/>
</dbReference>
<dbReference type="Gene3D" id="2.70.98.30">
    <property type="entry name" value="Golgi alpha-mannosidase II, domain 4"/>
    <property type="match status" value="1"/>
</dbReference>
<dbReference type="SUPFAM" id="SSF74650">
    <property type="entry name" value="Galactose mutarotase-like"/>
    <property type="match status" value="1"/>
</dbReference>
<sequence>MNKRKVVVVPHSHWDREWYFSLEDSNVILSQNMNFLLDYLSQHQEFPTYIFDGQYSIMSDFLEKNPEKRQSAQQLITEKRLQIGPWYTQCDTLLNQTESIIRNILLGKSGAEELGYSMKIGYLPDIFGQNSYLPSIFKGFGIEQAVLQRGLYNEQIEGDLNFIWQSPNGDTVEANNIFFGYGPGKFLANNQKYLEQTLLPILDKLADMTPNEGPILLPAGGDQVLVRTHFPKVVAALNQMDLAYEFELSDYENFMAASNFNPENIVKGELIASQKSRIHNTIRSQRVDIKLLNSKVEEKIYQQLEPLGLLTKKLGGQYPQSWINALLKELFDVHSHDSLGGCNSDETNLAIIQRLKKIERTVDGYINIMKKQIARGLVDNDNAVVAFNLLPKAVKKNLNFVVFTRKPSVALVENNQCLSQTVIKQDYISGGRQVKVTAEGEKEVEIPGYYRTEILATITFEGFGYKRLDIVEDEVQQLENSQISSITNNHYQITYDTGRIILTRLSDDQRKTNWFDFEDTNDVGDSYDYSPDGNTPVFSNDFTLIKTETSALISRMFLKNTLRDQEILTTLTLEADSNLIKIEHHINNKLKDHRVRVRFHGETQAGASYADQGYSLQKRLNINSHLDTWREEKFAESPQAIYPLERFVAVPETDGSVSLYTKGLKEYEATSESLNLTLFRSVGLLGRDDLSWRPGRASGINNRNPRCTNARRFSIFICL</sequence>
<dbReference type="InterPro" id="IPR037094">
    <property type="entry name" value="Glyco_hydro_38_cen_sf"/>
</dbReference>
<dbReference type="Proteomes" id="UP001257962">
    <property type="component" value="Unassembled WGS sequence"/>
</dbReference>
<dbReference type="GO" id="GO:0030246">
    <property type="term" value="F:carbohydrate binding"/>
    <property type="evidence" value="ECO:0007669"/>
    <property type="project" value="InterPro"/>
</dbReference>
<evidence type="ECO:0000313" key="5">
    <source>
        <dbReference type="Proteomes" id="UP001257962"/>
    </source>
</evidence>
<dbReference type="RefSeq" id="WP_311793203.1">
    <property type="nucleotide sequence ID" value="NZ_JARPXS010000001.1"/>
</dbReference>
<dbReference type="GO" id="GO:0004559">
    <property type="term" value="F:alpha-mannosidase activity"/>
    <property type="evidence" value="ECO:0007669"/>
    <property type="project" value="InterPro"/>
</dbReference>
<dbReference type="EMBL" id="JARPYC010000001">
    <property type="protein sequence ID" value="MDT2665661.1"/>
    <property type="molecule type" value="Genomic_DNA"/>
</dbReference>
<dbReference type="InterPro" id="IPR027291">
    <property type="entry name" value="Glyco_hydro_38_N_sf"/>
</dbReference>
<organism evidence="4 5">
    <name type="scientific">Lactococcus petauri</name>
    <dbReference type="NCBI Taxonomy" id="1940789"/>
    <lineage>
        <taxon>Bacteria</taxon>
        <taxon>Bacillati</taxon>
        <taxon>Bacillota</taxon>
        <taxon>Bacilli</taxon>
        <taxon>Lactobacillales</taxon>
        <taxon>Streptococcaceae</taxon>
        <taxon>Lactococcus</taxon>
    </lineage>
</organism>
<gene>
    <name evidence="4" type="ORF">P7D34_00235</name>
</gene>
<dbReference type="Pfam" id="PF07748">
    <property type="entry name" value="Glyco_hydro_38C"/>
    <property type="match status" value="1"/>
</dbReference>